<name>A0AAV3Y199_9GAST</name>
<accession>A0AAV3Y199</accession>
<proteinExistence type="predicted"/>
<keyword evidence="3" id="KW-1185">Reference proteome</keyword>
<dbReference type="EMBL" id="BLXT01000362">
    <property type="protein sequence ID" value="GFN76120.1"/>
    <property type="molecule type" value="Genomic_DNA"/>
</dbReference>
<comment type="caution">
    <text evidence="2">The sequence shown here is derived from an EMBL/GenBank/DDBJ whole genome shotgun (WGS) entry which is preliminary data.</text>
</comment>
<sequence length="154" mass="17415">MPAPTPGLTRAHAGTDSRSDKAHAGTDSRSDKGPCRHQLPPIPNKVISGFQVYRKTWAYQRARSEIRNRKVAANLRSVHQRACHQIHPFSGMYLPLSGQNSSDGIRTSILFLKFHEDFKASNANSLHLCFNYRISVCPKGDIDIFLHWNLFYVP</sequence>
<feature type="compositionally biased region" description="Basic and acidic residues" evidence="1">
    <location>
        <begin position="13"/>
        <end position="34"/>
    </location>
</feature>
<feature type="region of interest" description="Disordered" evidence="1">
    <location>
        <begin position="1"/>
        <end position="42"/>
    </location>
</feature>
<evidence type="ECO:0000313" key="2">
    <source>
        <dbReference type="EMBL" id="GFN76120.1"/>
    </source>
</evidence>
<organism evidence="2 3">
    <name type="scientific">Plakobranchus ocellatus</name>
    <dbReference type="NCBI Taxonomy" id="259542"/>
    <lineage>
        <taxon>Eukaryota</taxon>
        <taxon>Metazoa</taxon>
        <taxon>Spiralia</taxon>
        <taxon>Lophotrochozoa</taxon>
        <taxon>Mollusca</taxon>
        <taxon>Gastropoda</taxon>
        <taxon>Heterobranchia</taxon>
        <taxon>Euthyneura</taxon>
        <taxon>Panpulmonata</taxon>
        <taxon>Sacoglossa</taxon>
        <taxon>Placobranchoidea</taxon>
        <taxon>Plakobranchidae</taxon>
        <taxon>Plakobranchus</taxon>
    </lineage>
</organism>
<protein>
    <submittedName>
        <fullName evidence="2">Uncharacterized protein</fullName>
    </submittedName>
</protein>
<dbReference type="AlphaFoldDB" id="A0AAV3Y199"/>
<reference evidence="2 3" key="1">
    <citation type="journal article" date="2021" name="Elife">
        <title>Chloroplast acquisition without the gene transfer in kleptoplastic sea slugs, Plakobranchus ocellatus.</title>
        <authorList>
            <person name="Maeda T."/>
            <person name="Takahashi S."/>
            <person name="Yoshida T."/>
            <person name="Shimamura S."/>
            <person name="Takaki Y."/>
            <person name="Nagai Y."/>
            <person name="Toyoda A."/>
            <person name="Suzuki Y."/>
            <person name="Arimoto A."/>
            <person name="Ishii H."/>
            <person name="Satoh N."/>
            <person name="Nishiyama T."/>
            <person name="Hasebe M."/>
            <person name="Maruyama T."/>
            <person name="Minagawa J."/>
            <person name="Obokata J."/>
            <person name="Shigenobu S."/>
        </authorList>
    </citation>
    <scope>NUCLEOTIDE SEQUENCE [LARGE SCALE GENOMIC DNA]</scope>
</reference>
<dbReference type="Proteomes" id="UP000735302">
    <property type="component" value="Unassembled WGS sequence"/>
</dbReference>
<evidence type="ECO:0000313" key="3">
    <source>
        <dbReference type="Proteomes" id="UP000735302"/>
    </source>
</evidence>
<evidence type="ECO:0000256" key="1">
    <source>
        <dbReference type="SAM" id="MobiDB-lite"/>
    </source>
</evidence>
<gene>
    <name evidence="2" type="ORF">PoB_000262600</name>
</gene>